<dbReference type="PANTHER" id="PTHR43977">
    <property type="entry name" value="STRUCTURAL MAINTENANCE OF CHROMOSOMES PROTEIN 3"/>
    <property type="match status" value="1"/>
</dbReference>
<dbReference type="GO" id="GO:0007062">
    <property type="term" value="P:sister chromatid cohesion"/>
    <property type="evidence" value="ECO:0007669"/>
    <property type="project" value="InterPro"/>
</dbReference>
<evidence type="ECO:0000256" key="7">
    <source>
        <dbReference type="SAM" id="MobiDB-lite"/>
    </source>
</evidence>
<evidence type="ECO:0000256" key="6">
    <source>
        <dbReference type="SAM" id="Coils"/>
    </source>
</evidence>
<feature type="coiled-coil region" evidence="6">
    <location>
        <begin position="405"/>
        <end position="465"/>
    </location>
</feature>
<dbReference type="SUPFAM" id="SSF75553">
    <property type="entry name" value="Smc hinge domain"/>
    <property type="match status" value="1"/>
</dbReference>
<keyword evidence="5" id="KW-0238">DNA-binding</keyword>
<proteinExistence type="inferred from homology"/>
<organism evidence="9">
    <name type="scientific">hydrothermal vent metagenome</name>
    <dbReference type="NCBI Taxonomy" id="652676"/>
    <lineage>
        <taxon>unclassified sequences</taxon>
        <taxon>metagenomes</taxon>
        <taxon>ecological metagenomes</taxon>
    </lineage>
</organism>
<dbReference type="AlphaFoldDB" id="A0A3B1BPL0"/>
<evidence type="ECO:0000313" key="9">
    <source>
        <dbReference type="EMBL" id="VAX08265.1"/>
    </source>
</evidence>
<dbReference type="Gene3D" id="1.20.1060.20">
    <property type="match status" value="1"/>
</dbReference>
<dbReference type="InterPro" id="IPR036277">
    <property type="entry name" value="SMC_hinge_sf"/>
</dbReference>
<dbReference type="NCBIfam" id="TIGR02168">
    <property type="entry name" value="SMC_prok_B"/>
    <property type="match status" value="1"/>
</dbReference>
<feature type="region of interest" description="Disordered" evidence="7">
    <location>
        <begin position="831"/>
        <end position="850"/>
    </location>
</feature>
<dbReference type="GO" id="GO:0003677">
    <property type="term" value="F:DNA binding"/>
    <property type="evidence" value="ECO:0007669"/>
    <property type="project" value="UniProtKB-KW"/>
</dbReference>
<accession>A0A3B1BPL0</accession>
<evidence type="ECO:0000256" key="1">
    <source>
        <dbReference type="ARBA" id="ARBA00022490"/>
    </source>
</evidence>
<dbReference type="PIRSF" id="PIRSF005719">
    <property type="entry name" value="SMC"/>
    <property type="match status" value="1"/>
</dbReference>
<feature type="coiled-coil region" evidence="6">
    <location>
        <begin position="307"/>
        <end position="376"/>
    </location>
</feature>
<keyword evidence="4 6" id="KW-0175">Coiled coil</keyword>
<dbReference type="SMART" id="SM00968">
    <property type="entry name" value="SMC_hinge"/>
    <property type="match status" value="1"/>
</dbReference>
<dbReference type="GO" id="GO:0005524">
    <property type="term" value="F:ATP binding"/>
    <property type="evidence" value="ECO:0007669"/>
    <property type="project" value="UniProtKB-KW"/>
</dbReference>
<evidence type="ECO:0000256" key="2">
    <source>
        <dbReference type="ARBA" id="ARBA00022741"/>
    </source>
</evidence>
<dbReference type="Pfam" id="PF02463">
    <property type="entry name" value="SMC_N"/>
    <property type="match status" value="1"/>
</dbReference>
<feature type="coiled-coil region" evidence="6">
    <location>
        <begin position="663"/>
        <end position="795"/>
    </location>
</feature>
<gene>
    <name evidence="9" type="ORF">MNBD_GAMMA26-510</name>
</gene>
<dbReference type="GO" id="GO:0030261">
    <property type="term" value="P:chromosome condensation"/>
    <property type="evidence" value="ECO:0007669"/>
    <property type="project" value="InterPro"/>
</dbReference>
<feature type="domain" description="SMC hinge" evidence="8">
    <location>
        <begin position="521"/>
        <end position="622"/>
    </location>
</feature>
<keyword evidence="3" id="KW-0067">ATP-binding</keyword>
<evidence type="ECO:0000256" key="4">
    <source>
        <dbReference type="ARBA" id="ARBA00023054"/>
    </source>
</evidence>
<dbReference type="GO" id="GO:0005694">
    <property type="term" value="C:chromosome"/>
    <property type="evidence" value="ECO:0007669"/>
    <property type="project" value="InterPro"/>
</dbReference>
<keyword evidence="1" id="KW-0963">Cytoplasm</keyword>
<dbReference type="InterPro" id="IPR011890">
    <property type="entry name" value="SMC_prok"/>
</dbReference>
<keyword evidence="2" id="KW-0547">Nucleotide-binding</keyword>
<reference evidence="9" key="1">
    <citation type="submission" date="2018-06" db="EMBL/GenBank/DDBJ databases">
        <authorList>
            <person name="Zhirakovskaya E."/>
        </authorList>
    </citation>
    <scope>NUCLEOTIDE SEQUENCE</scope>
</reference>
<dbReference type="InterPro" id="IPR024704">
    <property type="entry name" value="SMC"/>
</dbReference>
<dbReference type="InterPro" id="IPR003395">
    <property type="entry name" value="RecF/RecN/SMC_N"/>
</dbReference>
<sequence length="1169" mass="132067">MRLEKIKLAGFKSFVDPTTVPLPSNLVGVVGPNGCGKSNVIDAVRWVMGESSAKHLRGESMADVIFNGSTTRKPVGTATVELVFDNSDGGAGGQYAQYTQISVKRQVSRDGQSLYYLNGVRCRRRDITDLFLGTGLGPRSYSIIEQGTISRLIEARPEELRQFLEEAAGISKYKERRRETENRIRHTRENLERLDDLREEIAKQLQHLKRQASTAERYKVLKQEERQLKAELLVLRWSTLDESMQQQDKAIAEQETALEAAIAVQRRQEAEMEQQREAHVVANEHFNKVQKHFYQVGSEISRLQQSIQYAKDARHQYQQDLAQAEQALAEASDHRQQDEQNLQDLEQILNAEEPQLEDARNSEHAAVEQLANAEQAMHTWQASWDAFNQQATEPAQSAQVERTRINHLEQQEYNLLQRLERLTGELGQLDDSTLVEEIVRLEGKEAEAREQAVQLQGEQEEVAKQVGVIRENNVQRGNELDQVRAQQQAARGRQASLEALQQAALGKQENAVVEWLEHRGLADATRLAEKLDVASEWQDAVETVLGFHLQAVCVEQLDSPVAAIQELDKGSLSLFDTSQRVTSTNKQDAERLISKVSSPWPLDELLGDVRLADDLDQAMAMRDGLGEHESVITLDGIWLGRSWLRLNRAKDEKSGVLAREDELRQISAEATSLEDRAEQLAAEVEQGRQQLKEAEAARENIQQRLSAANRTQADIRAGLGSKRARADHLRTRREAIGREADELQNQTTQDKDELAAARTRLHSALGEMETLAAQRQQLIDERDRLRIDLSGKQEEAGRCRSKAHELALKIEAVRSSRHSLTQGLERMQTQLGTLSRRREELQTSLTDGEAPLQEQNAELEQQLVQRLEVEGQLADARNTQEGIEQNLRKLEQDRTQSEQSVQNERSLLDQVRMQRQEVLVRAKTIDEQLGESGFNREQLIEELSEEATEEQWHANVERMDMRIRRLGAINLAAIDEFQEQSERMEYLDAQHADVTESLETLERAIRKIDKETRTRFKETFDKVNSGLQDMFPKLFGGGHAYLQLTGDDLLDTGVTVMARPPGKRNTSIYLLSGGEKALTAVALVFSIFKLNPAPFCMLDEVDAPLDDANVGRFCELVLSMSEHVQFVFITHNKLTMEIAYQLTGVTMKEPGVSRLVSVDVAEAAKLAAV</sequence>
<dbReference type="InterPro" id="IPR010935">
    <property type="entry name" value="SMC_hinge"/>
</dbReference>
<feature type="coiled-coil region" evidence="6">
    <location>
        <begin position="170"/>
        <end position="218"/>
    </location>
</feature>
<protein>
    <submittedName>
        <fullName evidence="9">Chromosome partition protein smc</fullName>
    </submittedName>
</protein>
<evidence type="ECO:0000256" key="5">
    <source>
        <dbReference type="ARBA" id="ARBA00023125"/>
    </source>
</evidence>
<dbReference type="CDD" id="cd03278">
    <property type="entry name" value="ABC_SMC_barmotin"/>
    <property type="match status" value="2"/>
</dbReference>
<dbReference type="Pfam" id="PF06470">
    <property type="entry name" value="SMC_hinge"/>
    <property type="match status" value="1"/>
</dbReference>
<dbReference type="Gene3D" id="3.40.50.300">
    <property type="entry name" value="P-loop containing nucleotide triphosphate hydrolases"/>
    <property type="match status" value="2"/>
</dbReference>
<dbReference type="SUPFAM" id="SSF52540">
    <property type="entry name" value="P-loop containing nucleoside triphosphate hydrolases"/>
    <property type="match status" value="1"/>
</dbReference>
<dbReference type="InterPro" id="IPR027417">
    <property type="entry name" value="P-loop_NTPase"/>
</dbReference>
<name>A0A3B1BPL0_9ZZZZ</name>
<dbReference type="EMBL" id="UOFX01000035">
    <property type="protein sequence ID" value="VAX08265.1"/>
    <property type="molecule type" value="Genomic_DNA"/>
</dbReference>
<evidence type="ECO:0000256" key="3">
    <source>
        <dbReference type="ARBA" id="ARBA00022840"/>
    </source>
</evidence>
<dbReference type="Gene3D" id="3.30.70.1620">
    <property type="match status" value="1"/>
</dbReference>
<dbReference type="HAMAP" id="MF_01894">
    <property type="entry name" value="Smc_prok"/>
    <property type="match status" value="1"/>
</dbReference>
<dbReference type="GO" id="GO:0016887">
    <property type="term" value="F:ATP hydrolysis activity"/>
    <property type="evidence" value="ECO:0007669"/>
    <property type="project" value="InterPro"/>
</dbReference>
<evidence type="ECO:0000259" key="8">
    <source>
        <dbReference type="SMART" id="SM00968"/>
    </source>
</evidence>